<gene>
    <name evidence="2" type="ORF">BS47DRAFT_1365438</name>
</gene>
<comment type="caution">
    <text evidence="2">The sequence shown here is derived from an EMBL/GenBank/DDBJ whole genome shotgun (WGS) entry which is preliminary data.</text>
</comment>
<proteinExistence type="predicted"/>
<dbReference type="AlphaFoldDB" id="A0A9P6APD4"/>
<organism evidence="2 3">
    <name type="scientific">Hydnum rufescens UP504</name>
    <dbReference type="NCBI Taxonomy" id="1448309"/>
    <lineage>
        <taxon>Eukaryota</taxon>
        <taxon>Fungi</taxon>
        <taxon>Dikarya</taxon>
        <taxon>Basidiomycota</taxon>
        <taxon>Agaricomycotina</taxon>
        <taxon>Agaricomycetes</taxon>
        <taxon>Cantharellales</taxon>
        <taxon>Hydnaceae</taxon>
        <taxon>Hydnum</taxon>
    </lineage>
</organism>
<evidence type="ECO:0000313" key="3">
    <source>
        <dbReference type="Proteomes" id="UP000886523"/>
    </source>
</evidence>
<protein>
    <submittedName>
        <fullName evidence="2">Uncharacterized protein</fullName>
    </submittedName>
</protein>
<accession>A0A9P6APD4</accession>
<dbReference type="Proteomes" id="UP000886523">
    <property type="component" value="Unassembled WGS sequence"/>
</dbReference>
<sequence length="356" mass="39321">MPSVPFRVQKGKNKSAPAACSSSVTNVQGRKKKLGSVAHLPSTTRMDGGIRDGSAGATQLKLGDHTEEREKGQCKKNAFNGWLQMYMKEHPNPPQGEDGHYVHLPGWQCNYMKEVIAPAWCTFKQEHEVISDLDEQLSILWANMAKTDSEDMKLVAKGAGLSHLMAAKQDGMAQCTAEVRVHTIILMVTGQAHDDKSAAQNGVFYGSDASQWFWATINNPIGHMLWQFYIFVDNDTIQLEQAELNPGGVQVTAWHAELVDILKAKADRFAWQGFADLLYGHQLKILNWGVAPGFVNLDCNASNSVVSWHLLCSEFHMAPQNIIIISVHQWNTVDSKKSLKDQGSVLIMSDLVPGGP</sequence>
<evidence type="ECO:0000313" key="2">
    <source>
        <dbReference type="EMBL" id="KAF9509159.1"/>
    </source>
</evidence>
<feature type="region of interest" description="Disordered" evidence="1">
    <location>
        <begin position="1"/>
        <end position="24"/>
    </location>
</feature>
<keyword evidence="3" id="KW-1185">Reference proteome</keyword>
<evidence type="ECO:0000256" key="1">
    <source>
        <dbReference type="SAM" id="MobiDB-lite"/>
    </source>
</evidence>
<dbReference type="EMBL" id="MU129041">
    <property type="protein sequence ID" value="KAF9509159.1"/>
    <property type="molecule type" value="Genomic_DNA"/>
</dbReference>
<name>A0A9P6APD4_9AGAM</name>
<reference evidence="2" key="1">
    <citation type="journal article" date="2020" name="Nat. Commun.">
        <title>Large-scale genome sequencing of mycorrhizal fungi provides insights into the early evolution of symbiotic traits.</title>
        <authorList>
            <person name="Miyauchi S."/>
            <person name="Kiss E."/>
            <person name="Kuo A."/>
            <person name="Drula E."/>
            <person name="Kohler A."/>
            <person name="Sanchez-Garcia M."/>
            <person name="Morin E."/>
            <person name="Andreopoulos B."/>
            <person name="Barry K.W."/>
            <person name="Bonito G."/>
            <person name="Buee M."/>
            <person name="Carver A."/>
            <person name="Chen C."/>
            <person name="Cichocki N."/>
            <person name="Clum A."/>
            <person name="Culley D."/>
            <person name="Crous P.W."/>
            <person name="Fauchery L."/>
            <person name="Girlanda M."/>
            <person name="Hayes R.D."/>
            <person name="Keri Z."/>
            <person name="LaButti K."/>
            <person name="Lipzen A."/>
            <person name="Lombard V."/>
            <person name="Magnuson J."/>
            <person name="Maillard F."/>
            <person name="Murat C."/>
            <person name="Nolan M."/>
            <person name="Ohm R.A."/>
            <person name="Pangilinan J."/>
            <person name="Pereira M.F."/>
            <person name="Perotto S."/>
            <person name="Peter M."/>
            <person name="Pfister S."/>
            <person name="Riley R."/>
            <person name="Sitrit Y."/>
            <person name="Stielow J.B."/>
            <person name="Szollosi G."/>
            <person name="Zifcakova L."/>
            <person name="Stursova M."/>
            <person name="Spatafora J.W."/>
            <person name="Tedersoo L."/>
            <person name="Vaario L.M."/>
            <person name="Yamada A."/>
            <person name="Yan M."/>
            <person name="Wang P."/>
            <person name="Xu J."/>
            <person name="Bruns T."/>
            <person name="Baldrian P."/>
            <person name="Vilgalys R."/>
            <person name="Dunand C."/>
            <person name="Henrissat B."/>
            <person name="Grigoriev I.V."/>
            <person name="Hibbett D."/>
            <person name="Nagy L.G."/>
            <person name="Martin F.M."/>
        </authorList>
    </citation>
    <scope>NUCLEOTIDE SEQUENCE</scope>
    <source>
        <strain evidence="2">UP504</strain>
    </source>
</reference>